<dbReference type="PANTHER" id="PTHR12449">
    <property type="entry name" value="DEATH DOMAIN-CONTAINING PROTEIN"/>
    <property type="match status" value="1"/>
</dbReference>
<dbReference type="Proteomes" id="UP001634394">
    <property type="component" value="Unassembled WGS sequence"/>
</dbReference>
<dbReference type="InterPro" id="IPR032171">
    <property type="entry name" value="COR-A"/>
</dbReference>
<evidence type="ECO:0000313" key="4">
    <source>
        <dbReference type="EMBL" id="KAL3866931.1"/>
    </source>
</evidence>
<dbReference type="Gene3D" id="3.40.50.300">
    <property type="entry name" value="P-loop containing nucleotide triphosphate hydrolases"/>
    <property type="match status" value="2"/>
</dbReference>
<dbReference type="Gene3D" id="1.10.10.10">
    <property type="entry name" value="Winged helix-like DNA-binding domain superfamily/Winged helix DNA-binding domain"/>
    <property type="match status" value="1"/>
</dbReference>
<evidence type="ECO:0000256" key="1">
    <source>
        <dbReference type="ARBA" id="ARBA00022737"/>
    </source>
</evidence>
<dbReference type="InterPro" id="IPR036388">
    <property type="entry name" value="WH-like_DNA-bd_sf"/>
</dbReference>
<dbReference type="SUPFAM" id="SSF52540">
    <property type="entry name" value="P-loop containing nucleoside triphosphate hydrolases"/>
    <property type="match status" value="1"/>
</dbReference>
<dbReference type="InterPro" id="IPR039788">
    <property type="entry name" value="NOL4/NOL4L"/>
</dbReference>
<protein>
    <recommendedName>
        <fullName evidence="3">COR domain-containing protein</fullName>
    </recommendedName>
</protein>
<name>A0ABD3VZ76_SINWO</name>
<dbReference type="Pfam" id="PF16095">
    <property type="entry name" value="COR-A"/>
    <property type="match status" value="1"/>
</dbReference>
<evidence type="ECO:0000256" key="2">
    <source>
        <dbReference type="SAM" id="MobiDB-lite"/>
    </source>
</evidence>
<proteinExistence type="predicted"/>
<dbReference type="AlphaFoldDB" id="A0ABD3VZ76"/>
<dbReference type="InterPro" id="IPR027417">
    <property type="entry name" value="P-loop_NTPase"/>
</dbReference>
<feature type="region of interest" description="Disordered" evidence="2">
    <location>
        <begin position="246"/>
        <end position="270"/>
    </location>
</feature>
<dbReference type="PANTHER" id="PTHR12449:SF18">
    <property type="entry name" value="DEATH DOMAIN-CONTAINING PROTEIN"/>
    <property type="match status" value="1"/>
</dbReference>
<reference evidence="4 5" key="1">
    <citation type="submission" date="2024-11" db="EMBL/GenBank/DDBJ databases">
        <title>Chromosome-level genome assembly of the freshwater bivalve Anodonta woodiana.</title>
        <authorList>
            <person name="Chen X."/>
        </authorList>
    </citation>
    <scope>NUCLEOTIDE SEQUENCE [LARGE SCALE GENOMIC DNA]</scope>
    <source>
        <strain evidence="4">MN2024</strain>
        <tissue evidence="4">Gills</tissue>
    </source>
</reference>
<accession>A0ABD3VZ76</accession>
<keyword evidence="5" id="KW-1185">Reference proteome</keyword>
<feature type="non-terminal residue" evidence="4">
    <location>
        <position position="690"/>
    </location>
</feature>
<organism evidence="4 5">
    <name type="scientific">Sinanodonta woodiana</name>
    <name type="common">Chinese pond mussel</name>
    <name type="synonym">Anodonta woodiana</name>
    <dbReference type="NCBI Taxonomy" id="1069815"/>
    <lineage>
        <taxon>Eukaryota</taxon>
        <taxon>Metazoa</taxon>
        <taxon>Spiralia</taxon>
        <taxon>Lophotrochozoa</taxon>
        <taxon>Mollusca</taxon>
        <taxon>Bivalvia</taxon>
        <taxon>Autobranchia</taxon>
        <taxon>Heteroconchia</taxon>
        <taxon>Palaeoheterodonta</taxon>
        <taxon>Unionida</taxon>
        <taxon>Unionoidea</taxon>
        <taxon>Unionidae</taxon>
        <taxon>Unioninae</taxon>
        <taxon>Sinanodonta</taxon>
    </lineage>
</organism>
<evidence type="ECO:0000313" key="5">
    <source>
        <dbReference type="Proteomes" id="UP001634394"/>
    </source>
</evidence>
<sequence length="690" mass="78849">MDTVSQNLFREALEAGKQKVYNIRLMVVGHLGVGKTTLTKRILGEEVEEAPHVSTEGIEVHARCGKIDLATKEWIMDETEHRFPDTSQHLVNIGENHTKQKGNTDQEGIGSFATGGAVPASFELNINETNMLLDRYQVNTGINKKTSNSDLHDFVTKYRTRSHLGEEFCYVTVLDFASEIAFYSAHQAFMSRRTIYLLVTDMSKGLDDGFKGDTCSMSSNQNVERSIKNDAVFWLNSIHSHGITAGASPRCEGRNQQETRNNKQDHCGEGQYPPVILVATHSDKVPEGEKEETKEEYFEQVRKILNDRPLRFLLKEYFAFSKFGPETDIDALKQKIVELAKQQHYWGEEIPGKWLSLEQKLMELKRTGVKIIEYSSVEKINNLSDVKIENQDELEVFLRFEHDLGNIVFFSTKELREKVVLDPEWLIDGVKILISPPQRVRENPYIYPQVSVFKDNGRLAKSLIGSIWSGPEHEEFNKNQDHLLDVLEKLNIIAKSWDHEGKVENQYYWVPCVIYKSAPEHVKNPSPYDGMTKTSTLCFESTTKFVHIGVFHRLVACLLSQWTPAHEEESGEYQIYHGCCVFEVDQCHSLLLAQNDYVILATMFRYSSEGAYPDNDLCNLVRNRIYSTLNDISSRICPNSMFEICVKCEKSSTDTIKGLHSITDTTEKRCACSNPKHPVKVESLLKFWEV</sequence>
<comment type="caution">
    <text evidence="4">The sequence shown here is derived from an EMBL/GenBank/DDBJ whole genome shotgun (WGS) entry which is preliminary data.</text>
</comment>
<dbReference type="EMBL" id="JBJQND010000009">
    <property type="protein sequence ID" value="KAL3866931.1"/>
    <property type="molecule type" value="Genomic_DNA"/>
</dbReference>
<keyword evidence="1" id="KW-0677">Repeat</keyword>
<feature type="domain" description="COR" evidence="3">
    <location>
        <begin position="351"/>
        <end position="511"/>
    </location>
</feature>
<gene>
    <name evidence="4" type="ORF">ACJMK2_044178</name>
</gene>
<feature type="compositionally biased region" description="Basic and acidic residues" evidence="2">
    <location>
        <begin position="251"/>
        <end position="268"/>
    </location>
</feature>
<evidence type="ECO:0000259" key="3">
    <source>
        <dbReference type="Pfam" id="PF16095"/>
    </source>
</evidence>